<feature type="domain" description="Tyrosine-protein phosphatase" evidence="5">
    <location>
        <begin position="19"/>
        <end position="165"/>
    </location>
</feature>
<keyword evidence="3" id="KW-0378">Hydrolase</keyword>
<dbReference type="InterPro" id="IPR029021">
    <property type="entry name" value="Prot-tyrosine_phosphatase-like"/>
</dbReference>
<evidence type="ECO:0000256" key="3">
    <source>
        <dbReference type="ARBA" id="ARBA00022801"/>
    </source>
</evidence>
<dbReference type="OrthoDB" id="10252009at2759"/>
<dbReference type="Proteomes" id="UP000660262">
    <property type="component" value="Unassembled WGS sequence"/>
</dbReference>
<dbReference type="GO" id="GO:0043409">
    <property type="term" value="P:negative regulation of MAPK cascade"/>
    <property type="evidence" value="ECO:0007669"/>
    <property type="project" value="TreeGrafter"/>
</dbReference>
<proteinExistence type="inferred from homology"/>
<evidence type="ECO:0000256" key="1">
    <source>
        <dbReference type="ARBA" id="ARBA00008601"/>
    </source>
</evidence>
<dbReference type="InterPro" id="IPR000340">
    <property type="entry name" value="Dual-sp_phosphatase_cat-dom"/>
</dbReference>
<evidence type="ECO:0000259" key="6">
    <source>
        <dbReference type="PROSITE" id="PS50056"/>
    </source>
</evidence>
<dbReference type="EC" id="3.1.3.48" evidence="2"/>
<gene>
    <name evidence="7" type="ORF">PPROV_000474500</name>
</gene>
<evidence type="ECO:0000256" key="4">
    <source>
        <dbReference type="ARBA" id="ARBA00022912"/>
    </source>
</evidence>
<accession>A0A830HGP8</accession>
<dbReference type="GO" id="GO:0004725">
    <property type="term" value="F:protein tyrosine phosphatase activity"/>
    <property type="evidence" value="ECO:0007669"/>
    <property type="project" value="UniProtKB-EC"/>
</dbReference>
<reference evidence="7" key="1">
    <citation type="submission" date="2020-10" db="EMBL/GenBank/DDBJ databases">
        <title>Unveiling of a novel bifunctional photoreceptor, Dualchrome1, isolated from a cosmopolitan green alga.</title>
        <authorList>
            <person name="Suzuki S."/>
            <person name="Kawachi M."/>
        </authorList>
    </citation>
    <scope>NUCLEOTIDE SEQUENCE</scope>
    <source>
        <strain evidence="7">NIES 2893</strain>
    </source>
</reference>
<dbReference type="InterPro" id="IPR000387">
    <property type="entry name" value="Tyr_Pase_dom"/>
</dbReference>
<evidence type="ECO:0000259" key="5">
    <source>
        <dbReference type="PROSITE" id="PS50054"/>
    </source>
</evidence>
<dbReference type="PANTHER" id="PTHR10159">
    <property type="entry name" value="DUAL SPECIFICITY PROTEIN PHOSPHATASE"/>
    <property type="match status" value="1"/>
</dbReference>
<name>A0A830HGP8_9CHLO</name>
<dbReference type="PROSITE" id="PS50054">
    <property type="entry name" value="TYR_PHOSPHATASE_DUAL"/>
    <property type="match status" value="1"/>
</dbReference>
<dbReference type="EMBL" id="BNJQ01000011">
    <property type="protein sequence ID" value="GHP05998.1"/>
    <property type="molecule type" value="Genomic_DNA"/>
</dbReference>
<keyword evidence="8" id="KW-1185">Reference proteome</keyword>
<dbReference type="SMART" id="SM00195">
    <property type="entry name" value="DSPc"/>
    <property type="match status" value="1"/>
</dbReference>
<evidence type="ECO:0000313" key="7">
    <source>
        <dbReference type="EMBL" id="GHP05998.1"/>
    </source>
</evidence>
<dbReference type="GO" id="GO:0005737">
    <property type="term" value="C:cytoplasm"/>
    <property type="evidence" value="ECO:0007669"/>
    <property type="project" value="TreeGrafter"/>
</dbReference>
<dbReference type="PROSITE" id="PS50056">
    <property type="entry name" value="TYR_PHOSPHATASE_2"/>
    <property type="match status" value="1"/>
</dbReference>
<dbReference type="AlphaFoldDB" id="A0A830HGP8"/>
<dbReference type="Gene3D" id="3.90.190.10">
    <property type="entry name" value="Protein tyrosine phosphatase superfamily"/>
    <property type="match status" value="1"/>
</dbReference>
<dbReference type="CDD" id="cd14498">
    <property type="entry name" value="DSP"/>
    <property type="match status" value="1"/>
</dbReference>
<dbReference type="SUPFAM" id="SSF52799">
    <property type="entry name" value="(Phosphotyrosine protein) phosphatases II"/>
    <property type="match status" value="1"/>
</dbReference>
<keyword evidence="4" id="KW-0904">Protein phosphatase</keyword>
<dbReference type="Pfam" id="PF00782">
    <property type="entry name" value="DSPc"/>
    <property type="match status" value="1"/>
</dbReference>
<dbReference type="PANTHER" id="PTHR10159:SF519">
    <property type="entry name" value="DUAL SPECIFICITY PROTEIN PHOSPHATASE MPK3"/>
    <property type="match status" value="1"/>
</dbReference>
<evidence type="ECO:0000256" key="2">
    <source>
        <dbReference type="ARBA" id="ARBA00013064"/>
    </source>
</evidence>
<evidence type="ECO:0000313" key="8">
    <source>
        <dbReference type="Proteomes" id="UP000660262"/>
    </source>
</evidence>
<feature type="domain" description="Tyrosine specific protein phosphatases" evidence="6">
    <location>
        <begin position="86"/>
        <end position="154"/>
    </location>
</feature>
<organism evidence="7 8">
    <name type="scientific">Pycnococcus provasolii</name>
    <dbReference type="NCBI Taxonomy" id="41880"/>
    <lineage>
        <taxon>Eukaryota</taxon>
        <taxon>Viridiplantae</taxon>
        <taxon>Chlorophyta</taxon>
        <taxon>Pseudoscourfieldiophyceae</taxon>
        <taxon>Pseudoscourfieldiales</taxon>
        <taxon>Pycnococcaceae</taxon>
        <taxon>Pycnococcus</taxon>
    </lineage>
</organism>
<protein>
    <recommendedName>
        <fullName evidence="2">protein-tyrosine-phosphatase</fullName>
        <ecNumber evidence="2">3.1.3.48</ecNumber>
    </recommendedName>
</protein>
<comment type="similarity">
    <text evidence="1">Belongs to the protein-tyrosine phosphatase family. Non-receptor class dual specificity subfamily.</text>
</comment>
<comment type="caution">
    <text evidence="7">The sequence shown here is derived from an EMBL/GenBank/DDBJ whole genome shotgun (WGS) entry which is preliminary data.</text>
</comment>
<dbReference type="InterPro" id="IPR020422">
    <property type="entry name" value="TYR_PHOSPHATASE_DUAL_dom"/>
</dbReference>
<sequence length="186" mass="21027">MPLWFLRECQNESLTPGNGPTDICNKQLYIGDVFHATDQQTMKDFTHAVNCTPDAPNAFPDNVVYHRVPVRDDEQEDVGAKLDDAADFIHDAITSSENAKVIVHCIQGVSRSVTVAIAYLLKYQRDVFHTSLYDALAHVRERRGPVRPNNAFYRTLRAFEMRLRRGAGDDGDLSPIPDLYRDCVFA</sequence>